<evidence type="ECO:0000313" key="3">
    <source>
        <dbReference type="Proteomes" id="UP000515160"/>
    </source>
</evidence>
<evidence type="ECO:0000313" key="4">
    <source>
        <dbReference type="RefSeq" id="XP_034109149.1"/>
    </source>
</evidence>
<feature type="signal peptide" evidence="2">
    <location>
        <begin position="1"/>
        <end position="28"/>
    </location>
</feature>
<evidence type="ECO:0000256" key="2">
    <source>
        <dbReference type="SAM" id="SignalP"/>
    </source>
</evidence>
<accession>A0A6P8X8F6</accession>
<evidence type="ECO:0000256" key="1">
    <source>
        <dbReference type="SAM" id="MobiDB-lite"/>
    </source>
</evidence>
<proteinExistence type="predicted"/>
<dbReference type="GeneID" id="117571212"/>
<dbReference type="InterPro" id="IPR012513">
    <property type="entry name" value="Mtk"/>
</dbReference>
<sequence>MQLNLGNICSTPLLLVLLLLASLGVALSEPRHRGPIFDTRPSPFNPQQPRPGGPYSGPYSGPVY</sequence>
<name>A0A6P8X8F6_DROAB</name>
<feature type="region of interest" description="Disordered" evidence="1">
    <location>
        <begin position="32"/>
        <end position="64"/>
    </location>
</feature>
<protein>
    <submittedName>
        <fullName evidence="4">Metchnikowin</fullName>
    </submittedName>
</protein>
<feature type="chain" id="PRO_5028485094" evidence="2">
    <location>
        <begin position="29"/>
        <end position="64"/>
    </location>
</feature>
<keyword evidence="3" id="KW-1185">Reference proteome</keyword>
<keyword evidence="2" id="KW-0732">Signal</keyword>
<dbReference type="RefSeq" id="XP_034109149.1">
    <property type="nucleotide sequence ID" value="XM_034253258.2"/>
</dbReference>
<dbReference type="AlphaFoldDB" id="A0A6P8X8F6"/>
<dbReference type="GO" id="GO:0019732">
    <property type="term" value="P:antifungal humoral response"/>
    <property type="evidence" value="ECO:0007669"/>
    <property type="project" value="InterPro"/>
</dbReference>
<dbReference type="Proteomes" id="UP000515160">
    <property type="component" value="Chromosome 3"/>
</dbReference>
<dbReference type="Pfam" id="PF08105">
    <property type="entry name" value="Antimicrobial10"/>
    <property type="match status" value="1"/>
</dbReference>
<reference evidence="4" key="1">
    <citation type="submission" date="2025-08" db="UniProtKB">
        <authorList>
            <consortium name="RefSeq"/>
        </authorList>
    </citation>
    <scope>IDENTIFICATION</scope>
    <source>
        <strain evidence="4">15112-1751.03</strain>
        <tissue evidence="4">Whole Adult</tissue>
    </source>
</reference>
<gene>
    <name evidence="4" type="primary">LOC117571212</name>
</gene>
<feature type="compositionally biased region" description="Pro residues" evidence="1">
    <location>
        <begin position="43"/>
        <end position="52"/>
    </location>
</feature>
<organism evidence="3 4">
    <name type="scientific">Drosophila albomicans</name>
    <name type="common">Fruit fly</name>
    <dbReference type="NCBI Taxonomy" id="7291"/>
    <lineage>
        <taxon>Eukaryota</taxon>
        <taxon>Metazoa</taxon>
        <taxon>Ecdysozoa</taxon>
        <taxon>Arthropoda</taxon>
        <taxon>Hexapoda</taxon>
        <taxon>Insecta</taxon>
        <taxon>Pterygota</taxon>
        <taxon>Neoptera</taxon>
        <taxon>Endopterygota</taxon>
        <taxon>Diptera</taxon>
        <taxon>Brachycera</taxon>
        <taxon>Muscomorpha</taxon>
        <taxon>Ephydroidea</taxon>
        <taxon>Drosophilidae</taxon>
        <taxon>Drosophila</taxon>
    </lineage>
</organism>
<dbReference type="GO" id="GO:0019731">
    <property type="term" value="P:antibacterial humoral response"/>
    <property type="evidence" value="ECO:0007669"/>
    <property type="project" value="InterPro"/>
</dbReference>